<dbReference type="GO" id="GO:0046872">
    <property type="term" value="F:metal ion binding"/>
    <property type="evidence" value="ECO:0007669"/>
    <property type="project" value="UniProtKB-KW"/>
</dbReference>
<sequence>MSRTRDLYVKHKQLYRCSKDPFPRRTCRDIMEAYCKEIKSLAMIIICQLAKALRMDEKEMRDLFSDSMQSVRMNYYPPCPEPDRAIGLSPHSDADPLTILFQLNETEGLQVRKDDIWVPIKPLSKGGDDVVQVIG</sequence>
<proteinExistence type="predicted"/>
<dbReference type="InterPro" id="IPR027443">
    <property type="entry name" value="IPNS-like_sf"/>
</dbReference>
<keyword evidence="2" id="KW-0560">Oxidoreductase</keyword>
<evidence type="ECO:0000256" key="3">
    <source>
        <dbReference type="ARBA" id="ARBA00023004"/>
    </source>
</evidence>
<dbReference type="Proteomes" id="UP001291623">
    <property type="component" value="Unassembled WGS sequence"/>
</dbReference>
<reference evidence="5" key="1">
    <citation type="submission" date="2023-12" db="EMBL/GenBank/DDBJ databases">
        <title>Genome assembly of Anisodus tanguticus.</title>
        <authorList>
            <person name="Wang Y.-J."/>
        </authorList>
    </citation>
    <scope>NUCLEOTIDE SEQUENCE</scope>
    <source>
        <strain evidence="5">KB-2021</strain>
        <tissue evidence="5">Leaf</tissue>
    </source>
</reference>
<evidence type="ECO:0000256" key="1">
    <source>
        <dbReference type="ARBA" id="ARBA00022723"/>
    </source>
</evidence>
<evidence type="ECO:0000259" key="4">
    <source>
        <dbReference type="Pfam" id="PF03171"/>
    </source>
</evidence>
<dbReference type="Pfam" id="PF03171">
    <property type="entry name" value="2OG-FeII_Oxy"/>
    <property type="match status" value="1"/>
</dbReference>
<dbReference type="GO" id="GO:0016491">
    <property type="term" value="F:oxidoreductase activity"/>
    <property type="evidence" value="ECO:0007669"/>
    <property type="project" value="UniProtKB-KW"/>
</dbReference>
<comment type="caution">
    <text evidence="5">The sequence shown here is derived from an EMBL/GenBank/DDBJ whole genome shotgun (WGS) entry which is preliminary data.</text>
</comment>
<dbReference type="SUPFAM" id="SSF51197">
    <property type="entry name" value="Clavaminate synthase-like"/>
    <property type="match status" value="1"/>
</dbReference>
<organism evidence="5 6">
    <name type="scientific">Anisodus tanguticus</name>
    <dbReference type="NCBI Taxonomy" id="243964"/>
    <lineage>
        <taxon>Eukaryota</taxon>
        <taxon>Viridiplantae</taxon>
        <taxon>Streptophyta</taxon>
        <taxon>Embryophyta</taxon>
        <taxon>Tracheophyta</taxon>
        <taxon>Spermatophyta</taxon>
        <taxon>Magnoliopsida</taxon>
        <taxon>eudicotyledons</taxon>
        <taxon>Gunneridae</taxon>
        <taxon>Pentapetalae</taxon>
        <taxon>asterids</taxon>
        <taxon>lamiids</taxon>
        <taxon>Solanales</taxon>
        <taxon>Solanaceae</taxon>
        <taxon>Solanoideae</taxon>
        <taxon>Hyoscyameae</taxon>
        <taxon>Anisodus</taxon>
    </lineage>
</organism>
<feature type="domain" description="Isopenicillin N synthase-like Fe(2+) 2OG dioxygenase" evidence="4">
    <location>
        <begin position="69"/>
        <end position="123"/>
    </location>
</feature>
<keyword evidence="1" id="KW-0479">Metal-binding</keyword>
<keyword evidence="6" id="KW-1185">Reference proteome</keyword>
<dbReference type="Gene3D" id="2.60.120.330">
    <property type="entry name" value="B-lactam Antibiotic, Isopenicillin N Synthase, Chain"/>
    <property type="match status" value="1"/>
</dbReference>
<evidence type="ECO:0000313" key="5">
    <source>
        <dbReference type="EMBL" id="KAK4347307.1"/>
    </source>
</evidence>
<name>A0AAE1RAK8_9SOLA</name>
<dbReference type="InterPro" id="IPR050295">
    <property type="entry name" value="Plant_2OG-oxidoreductases"/>
</dbReference>
<keyword evidence="3" id="KW-0408">Iron</keyword>
<dbReference type="PANTHER" id="PTHR47991">
    <property type="entry name" value="OXOGLUTARATE/IRON-DEPENDENT DIOXYGENASE"/>
    <property type="match status" value="1"/>
</dbReference>
<evidence type="ECO:0000256" key="2">
    <source>
        <dbReference type="ARBA" id="ARBA00023002"/>
    </source>
</evidence>
<protein>
    <recommendedName>
        <fullName evidence="4">Isopenicillin N synthase-like Fe(2+) 2OG dioxygenase domain-containing protein</fullName>
    </recommendedName>
</protein>
<accession>A0AAE1RAK8</accession>
<evidence type="ECO:0000313" key="6">
    <source>
        <dbReference type="Proteomes" id="UP001291623"/>
    </source>
</evidence>
<dbReference type="InterPro" id="IPR044861">
    <property type="entry name" value="IPNS-like_FE2OG_OXY"/>
</dbReference>
<gene>
    <name evidence="5" type="ORF">RND71_033646</name>
</gene>
<dbReference type="EMBL" id="JAVYJV010000018">
    <property type="protein sequence ID" value="KAK4347307.1"/>
    <property type="molecule type" value="Genomic_DNA"/>
</dbReference>
<dbReference type="AlphaFoldDB" id="A0AAE1RAK8"/>